<keyword evidence="1 7" id="KW-0723">Serine/threonine-protein kinase</keyword>
<dbReference type="InterPro" id="IPR050494">
    <property type="entry name" value="Ser_Thr_dual-spec_kinase"/>
</dbReference>
<dbReference type="PROSITE" id="PS50011">
    <property type="entry name" value="PROTEIN_KINASE_DOM"/>
    <property type="match status" value="1"/>
</dbReference>
<dbReference type="GO" id="GO:0004674">
    <property type="term" value="F:protein serine/threonine kinase activity"/>
    <property type="evidence" value="ECO:0007669"/>
    <property type="project" value="UniProtKB-KW"/>
</dbReference>
<evidence type="ECO:0000259" key="8">
    <source>
        <dbReference type="PROSITE" id="PS50011"/>
    </source>
</evidence>
<evidence type="ECO:0000256" key="3">
    <source>
        <dbReference type="ARBA" id="ARBA00022741"/>
    </source>
</evidence>
<evidence type="ECO:0000256" key="6">
    <source>
        <dbReference type="PROSITE-ProRule" id="PRU10141"/>
    </source>
</evidence>
<protein>
    <recommendedName>
        <fullName evidence="8">Protein kinase domain-containing protein</fullName>
    </recommendedName>
</protein>
<dbReference type="InterPro" id="IPR011009">
    <property type="entry name" value="Kinase-like_dom_sf"/>
</dbReference>
<keyword evidence="3 6" id="KW-0547">Nucleotide-binding</keyword>
<keyword evidence="10" id="KW-1185">Reference proteome</keyword>
<dbReference type="InterPro" id="IPR017441">
    <property type="entry name" value="Protein_kinase_ATP_BS"/>
</dbReference>
<dbReference type="EMBL" id="JBBPFD010000006">
    <property type="protein sequence ID" value="KAK7921964.1"/>
    <property type="molecule type" value="Genomic_DNA"/>
</dbReference>
<dbReference type="GO" id="GO:0004713">
    <property type="term" value="F:protein tyrosine kinase activity"/>
    <property type="evidence" value="ECO:0007669"/>
    <property type="project" value="TreeGrafter"/>
</dbReference>
<accession>A0AAW0P9Z1</accession>
<comment type="similarity">
    <text evidence="7">Belongs to the protein kinase superfamily.</text>
</comment>
<dbReference type="SMART" id="SM00220">
    <property type="entry name" value="S_TKc"/>
    <property type="match status" value="1"/>
</dbReference>
<dbReference type="PROSITE" id="PS00108">
    <property type="entry name" value="PROTEIN_KINASE_ST"/>
    <property type="match status" value="1"/>
</dbReference>
<dbReference type="PROSITE" id="PS00107">
    <property type="entry name" value="PROTEIN_KINASE_ATP"/>
    <property type="match status" value="1"/>
</dbReference>
<sequence>MFTLTRGSRISTPSKAYLVQDILGSGAFGNVARCKKSGSKEVVALKVMKLQEDIDSGLRERAVLELLHFQGAENHNIIRLLDAFAFKGHYCIELEHLDISLYQFILKKGRLSLKEIRPILHQLASGLAFIKNSGIIHSDLKPENVMMVDHRNSLQLKIIDFGLAHAIWEVLPGAAIQTGWFRAPEVWLGGQYDHAVDLWSLGCMTVEMLLGKTLFPGNNEADMMPHIVKTVGFPPDQLLLSGRHTDDYFVQRTVRGWRVWRLKPSNRNDRKTRTLNSLQDLLLMDQIQEQPCTPDKRYDSELFVDLVTQLLHVDPRARICAQNLLEHPFISMSHMKGMFQTQ</sequence>
<dbReference type="PANTHER" id="PTHR24058">
    <property type="entry name" value="DUAL SPECIFICITY PROTEIN KINASE"/>
    <property type="match status" value="1"/>
</dbReference>
<name>A0AAW0P9Z1_9GOBI</name>
<dbReference type="GO" id="GO:0005524">
    <property type="term" value="F:ATP binding"/>
    <property type="evidence" value="ECO:0007669"/>
    <property type="project" value="UniProtKB-UniRule"/>
</dbReference>
<dbReference type="AlphaFoldDB" id="A0AAW0P9Z1"/>
<organism evidence="9 10">
    <name type="scientific">Mugilogobius chulae</name>
    <name type="common">yellowstripe goby</name>
    <dbReference type="NCBI Taxonomy" id="88201"/>
    <lineage>
        <taxon>Eukaryota</taxon>
        <taxon>Metazoa</taxon>
        <taxon>Chordata</taxon>
        <taxon>Craniata</taxon>
        <taxon>Vertebrata</taxon>
        <taxon>Euteleostomi</taxon>
        <taxon>Actinopterygii</taxon>
        <taxon>Neopterygii</taxon>
        <taxon>Teleostei</taxon>
        <taxon>Neoteleostei</taxon>
        <taxon>Acanthomorphata</taxon>
        <taxon>Gobiaria</taxon>
        <taxon>Gobiiformes</taxon>
        <taxon>Gobioidei</taxon>
        <taxon>Gobiidae</taxon>
        <taxon>Gobionellinae</taxon>
        <taxon>Mugilogobius</taxon>
    </lineage>
</organism>
<comment type="caution">
    <text evidence="9">The sequence shown here is derived from an EMBL/GenBank/DDBJ whole genome shotgun (WGS) entry which is preliminary data.</text>
</comment>
<evidence type="ECO:0000256" key="2">
    <source>
        <dbReference type="ARBA" id="ARBA00022679"/>
    </source>
</evidence>
<dbReference type="Gene3D" id="1.10.510.10">
    <property type="entry name" value="Transferase(Phosphotransferase) domain 1"/>
    <property type="match status" value="1"/>
</dbReference>
<dbReference type="Gene3D" id="3.30.200.20">
    <property type="entry name" value="Phosphorylase Kinase, domain 1"/>
    <property type="match status" value="1"/>
</dbReference>
<evidence type="ECO:0000256" key="4">
    <source>
        <dbReference type="ARBA" id="ARBA00022777"/>
    </source>
</evidence>
<keyword evidence="4" id="KW-0418">Kinase</keyword>
<evidence type="ECO:0000256" key="1">
    <source>
        <dbReference type="ARBA" id="ARBA00022527"/>
    </source>
</evidence>
<dbReference type="SUPFAM" id="SSF56112">
    <property type="entry name" value="Protein kinase-like (PK-like)"/>
    <property type="match status" value="1"/>
</dbReference>
<evidence type="ECO:0000313" key="10">
    <source>
        <dbReference type="Proteomes" id="UP001460270"/>
    </source>
</evidence>
<reference evidence="10" key="1">
    <citation type="submission" date="2024-04" db="EMBL/GenBank/DDBJ databases">
        <title>Salinicola lusitanus LLJ914,a marine bacterium isolated from the Okinawa Trough.</title>
        <authorList>
            <person name="Li J."/>
        </authorList>
    </citation>
    <scope>NUCLEOTIDE SEQUENCE [LARGE SCALE GENOMIC DNA]</scope>
</reference>
<feature type="binding site" evidence="6">
    <location>
        <position position="46"/>
    </location>
    <ligand>
        <name>ATP</name>
        <dbReference type="ChEBI" id="CHEBI:30616"/>
    </ligand>
</feature>
<evidence type="ECO:0000256" key="5">
    <source>
        <dbReference type="ARBA" id="ARBA00022840"/>
    </source>
</evidence>
<evidence type="ECO:0000313" key="9">
    <source>
        <dbReference type="EMBL" id="KAK7921964.1"/>
    </source>
</evidence>
<proteinExistence type="inferred from homology"/>
<dbReference type="Pfam" id="PF00069">
    <property type="entry name" value="Pkinase"/>
    <property type="match status" value="1"/>
</dbReference>
<dbReference type="PANTHER" id="PTHR24058:SF17">
    <property type="entry name" value="HOMEODOMAIN INTERACTING PROTEIN KINASE, ISOFORM D"/>
    <property type="match status" value="1"/>
</dbReference>
<dbReference type="Proteomes" id="UP001460270">
    <property type="component" value="Unassembled WGS sequence"/>
</dbReference>
<dbReference type="GO" id="GO:0005737">
    <property type="term" value="C:cytoplasm"/>
    <property type="evidence" value="ECO:0007669"/>
    <property type="project" value="TreeGrafter"/>
</dbReference>
<feature type="domain" description="Protein kinase" evidence="8">
    <location>
        <begin position="17"/>
        <end position="330"/>
    </location>
</feature>
<dbReference type="InterPro" id="IPR008271">
    <property type="entry name" value="Ser/Thr_kinase_AS"/>
</dbReference>
<evidence type="ECO:0000256" key="7">
    <source>
        <dbReference type="RuleBase" id="RU000304"/>
    </source>
</evidence>
<keyword evidence="5 6" id="KW-0067">ATP-binding</keyword>
<keyword evidence="2" id="KW-0808">Transferase</keyword>
<dbReference type="GO" id="GO:0005634">
    <property type="term" value="C:nucleus"/>
    <property type="evidence" value="ECO:0007669"/>
    <property type="project" value="TreeGrafter"/>
</dbReference>
<gene>
    <name evidence="9" type="ORF">WMY93_008866</name>
</gene>
<dbReference type="InterPro" id="IPR000719">
    <property type="entry name" value="Prot_kinase_dom"/>
</dbReference>